<keyword evidence="2" id="KW-1185">Reference proteome</keyword>
<dbReference type="AlphaFoldDB" id="A0A4C1TR71"/>
<accession>A0A4C1TR71</accession>
<comment type="caution">
    <text evidence="1">The sequence shown here is derived from an EMBL/GenBank/DDBJ whole genome shotgun (WGS) entry which is preliminary data.</text>
</comment>
<reference evidence="1 2" key="1">
    <citation type="journal article" date="2019" name="Commun. Biol.">
        <title>The bagworm genome reveals a unique fibroin gene that provides high tensile strength.</title>
        <authorList>
            <person name="Kono N."/>
            <person name="Nakamura H."/>
            <person name="Ohtoshi R."/>
            <person name="Tomita M."/>
            <person name="Numata K."/>
            <person name="Arakawa K."/>
        </authorList>
    </citation>
    <scope>NUCLEOTIDE SEQUENCE [LARGE SCALE GENOMIC DNA]</scope>
</reference>
<dbReference type="EMBL" id="BGZK01000079">
    <property type="protein sequence ID" value="GBP16485.1"/>
    <property type="molecule type" value="Genomic_DNA"/>
</dbReference>
<proteinExistence type="predicted"/>
<dbReference type="Proteomes" id="UP000299102">
    <property type="component" value="Unassembled WGS sequence"/>
</dbReference>
<gene>
    <name evidence="1" type="ORF">EVAR_10058_1</name>
</gene>
<name>A0A4C1TR71_EUMVA</name>
<organism evidence="1 2">
    <name type="scientific">Eumeta variegata</name>
    <name type="common">Bagworm moth</name>
    <name type="synonym">Eumeta japonica</name>
    <dbReference type="NCBI Taxonomy" id="151549"/>
    <lineage>
        <taxon>Eukaryota</taxon>
        <taxon>Metazoa</taxon>
        <taxon>Ecdysozoa</taxon>
        <taxon>Arthropoda</taxon>
        <taxon>Hexapoda</taxon>
        <taxon>Insecta</taxon>
        <taxon>Pterygota</taxon>
        <taxon>Neoptera</taxon>
        <taxon>Endopterygota</taxon>
        <taxon>Lepidoptera</taxon>
        <taxon>Glossata</taxon>
        <taxon>Ditrysia</taxon>
        <taxon>Tineoidea</taxon>
        <taxon>Psychidae</taxon>
        <taxon>Oiketicinae</taxon>
        <taxon>Eumeta</taxon>
    </lineage>
</organism>
<sequence>MSLKVFFCIKYNKLKLTHRGYTISLSSPPPQAAVAGAPDGAVRRVSAVEEHRATQLQCQTQFTKKADEQAMSKRAGELSESRRSLSLMDIRDSRGVTSVLPAYWREIGYLTGGLVKGGRGSGLPELSLAGRKAAVEAATSRPNSDIVCYFSGLAVPLSCYSIALP</sequence>
<evidence type="ECO:0000313" key="1">
    <source>
        <dbReference type="EMBL" id="GBP16485.1"/>
    </source>
</evidence>
<protein>
    <submittedName>
        <fullName evidence="1">Uncharacterized protein</fullName>
    </submittedName>
</protein>
<evidence type="ECO:0000313" key="2">
    <source>
        <dbReference type="Proteomes" id="UP000299102"/>
    </source>
</evidence>